<evidence type="ECO:0000256" key="1">
    <source>
        <dbReference type="SAM" id="Phobius"/>
    </source>
</evidence>
<keyword evidence="1" id="KW-1133">Transmembrane helix</keyword>
<dbReference type="AlphaFoldDB" id="A0A9W8JRX5"/>
<accession>A0A9W8JRX5</accession>
<dbReference type="OrthoDB" id="4225064at2759"/>
<reference evidence="2" key="1">
    <citation type="submission" date="2022-07" db="EMBL/GenBank/DDBJ databases">
        <title>Genome Sequence of Agrocybe chaxingu.</title>
        <authorList>
            <person name="Buettner E."/>
        </authorList>
    </citation>
    <scope>NUCLEOTIDE SEQUENCE</scope>
    <source>
        <strain evidence="2">MP-N11</strain>
    </source>
</reference>
<feature type="transmembrane region" description="Helical" evidence="1">
    <location>
        <begin position="185"/>
        <end position="214"/>
    </location>
</feature>
<proteinExistence type="predicted"/>
<feature type="transmembrane region" description="Helical" evidence="1">
    <location>
        <begin position="130"/>
        <end position="148"/>
    </location>
</feature>
<feature type="transmembrane region" description="Helical" evidence="1">
    <location>
        <begin position="16"/>
        <end position="33"/>
    </location>
</feature>
<protein>
    <submittedName>
        <fullName evidence="2">Uncharacterized protein</fullName>
    </submittedName>
</protein>
<feature type="transmembrane region" description="Helical" evidence="1">
    <location>
        <begin position="155"/>
        <end position="179"/>
    </location>
</feature>
<dbReference type="EMBL" id="JANKHO010001622">
    <property type="protein sequence ID" value="KAJ3500342.1"/>
    <property type="molecule type" value="Genomic_DNA"/>
</dbReference>
<evidence type="ECO:0000313" key="2">
    <source>
        <dbReference type="EMBL" id="KAJ3500342.1"/>
    </source>
</evidence>
<keyword evidence="1" id="KW-0472">Membrane</keyword>
<name>A0A9W8JRX5_9AGAR</name>
<keyword evidence="1" id="KW-0812">Transmembrane</keyword>
<evidence type="ECO:0000313" key="3">
    <source>
        <dbReference type="Proteomes" id="UP001148786"/>
    </source>
</evidence>
<comment type="caution">
    <text evidence="2">The sequence shown here is derived from an EMBL/GenBank/DDBJ whole genome shotgun (WGS) entry which is preliminary data.</text>
</comment>
<dbReference type="Proteomes" id="UP001148786">
    <property type="component" value="Unassembled WGS sequence"/>
</dbReference>
<gene>
    <name evidence="2" type="ORF">NLJ89_g9844</name>
</gene>
<sequence length="239" mass="26363">MSSNNQQICDAKPLDWALFTLTIVSTHVTWWALPLPTLFRWGFQSYLHDVAWECLRLQVPSYIASTACFGQPRENWECNYYAGVHRPATRIDTAKAFVKDSLIVVSTALALYRLCSGDQNQDLSGINSALWMYPSLPVAVYGLFIVIASRTQVKMWIIVSSALGLIIAIAVAMALVIAFTYGHGIWIPCTVLILMMGLPVWAVAPKLLVIAVFLATMSRFGGPIVGAKPGVVQEMEEIP</sequence>
<keyword evidence="3" id="KW-1185">Reference proteome</keyword>
<organism evidence="2 3">
    <name type="scientific">Agrocybe chaxingu</name>
    <dbReference type="NCBI Taxonomy" id="84603"/>
    <lineage>
        <taxon>Eukaryota</taxon>
        <taxon>Fungi</taxon>
        <taxon>Dikarya</taxon>
        <taxon>Basidiomycota</taxon>
        <taxon>Agaricomycotina</taxon>
        <taxon>Agaricomycetes</taxon>
        <taxon>Agaricomycetidae</taxon>
        <taxon>Agaricales</taxon>
        <taxon>Agaricineae</taxon>
        <taxon>Strophariaceae</taxon>
        <taxon>Agrocybe</taxon>
    </lineage>
</organism>